<sequence length="199" mass="20842">MRPPMGSSARGLLARAPPRRLGSGPACSRARRGCVSGSSHLAAGGGARRAMVAGRGLFETALAGASPMGAKAFPAKGAAASALLGGGEAHHAQPGSFAAFLPDPRGTSRRRPWAPAAQRAPPPTPWASPGRAAGGGARNPRWPRPSGRRKTRRPWTKTTEDRCALRFGVVKRCDIGQKHNQTRKSKKTRCLDLSVVCTK</sequence>
<dbReference type="Proteomes" id="UP001189429">
    <property type="component" value="Unassembled WGS sequence"/>
</dbReference>
<name>A0ABN9Y2C7_9DINO</name>
<proteinExistence type="predicted"/>
<accession>A0ABN9Y2C7</accession>
<evidence type="ECO:0000313" key="3">
    <source>
        <dbReference type="Proteomes" id="UP001189429"/>
    </source>
</evidence>
<dbReference type="EMBL" id="CAUYUJ010021726">
    <property type="protein sequence ID" value="CAK0906626.1"/>
    <property type="molecule type" value="Genomic_DNA"/>
</dbReference>
<evidence type="ECO:0000256" key="1">
    <source>
        <dbReference type="SAM" id="MobiDB-lite"/>
    </source>
</evidence>
<organism evidence="2 3">
    <name type="scientific">Prorocentrum cordatum</name>
    <dbReference type="NCBI Taxonomy" id="2364126"/>
    <lineage>
        <taxon>Eukaryota</taxon>
        <taxon>Sar</taxon>
        <taxon>Alveolata</taxon>
        <taxon>Dinophyceae</taxon>
        <taxon>Prorocentrales</taxon>
        <taxon>Prorocentraceae</taxon>
        <taxon>Prorocentrum</taxon>
    </lineage>
</organism>
<gene>
    <name evidence="2" type="ORF">PCOR1329_LOCUS81885</name>
</gene>
<protein>
    <submittedName>
        <fullName evidence="2">Uncharacterized protein</fullName>
    </submittedName>
</protein>
<feature type="compositionally biased region" description="Low complexity" evidence="1">
    <location>
        <begin position="9"/>
        <end position="22"/>
    </location>
</feature>
<evidence type="ECO:0000313" key="2">
    <source>
        <dbReference type="EMBL" id="CAK0906626.1"/>
    </source>
</evidence>
<feature type="region of interest" description="Disordered" evidence="1">
    <location>
        <begin position="1"/>
        <end position="46"/>
    </location>
</feature>
<feature type="compositionally biased region" description="Basic residues" evidence="1">
    <location>
        <begin position="146"/>
        <end position="155"/>
    </location>
</feature>
<comment type="caution">
    <text evidence="2">The sequence shown here is derived from an EMBL/GenBank/DDBJ whole genome shotgun (WGS) entry which is preliminary data.</text>
</comment>
<reference evidence="2" key="1">
    <citation type="submission" date="2023-10" db="EMBL/GenBank/DDBJ databases">
        <authorList>
            <person name="Chen Y."/>
            <person name="Shah S."/>
            <person name="Dougan E. K."/>
            <person name="Thang M."/>
            <person name="Chan C."/>
        </authorList>
    </citation>
    <scope>NUCLEOTIDE SEQUENCE [LARGE SCALE GENOMIC DNA]</scope>
</reference>
<keyword evidence="3" id="KW-1185">Reference proteome</keyword>
<feature type="region of interest" description="Disordered" evidence="1">
    <location>
        <begin position="87"/>
        <end position="159"/>
    </location>
</feature>